<sequence precursor="true">MLLSALALAAALESQPLAAPHHKRPADPPATTVVGAKEYKALITRLDHLARCGQYGVQQAQDAAPERAPTVKPLASSEGRAKRLGDLPPAHGEWAVARMVDGCPVATPIATLPRKVER</sequence>
<gene>
    <name evidence="2" type="ORF">OR37_02044</name>
</gene>
<dbReference type="RefSeq" id="WP_004619211.1">
    <property type="nucleotide sequence ID" value="NZ_APMP01000010.1"/>
</dbReference>
<proteinExistence type="predicted"/>
<feature type="region of interest" description="Disordered" evidence="1">
    <location>
        <begin position="60"/>
        <end position="86"/>
    </location>
</feature>
<evidence type="ECO:0000256" key="1">
    <source>
        <dbReference type="SAM" id="MobiDB-lite"/>
    </source>
</evidence>
<dbReference type="AlphaFoldDB" id="R0D0H7"/>
<dbReference type="OrthoDB" id="7192515at2"/>
<comment type="caution">
    <text evidence="2">The sequence shown here is derived from an EMBL/GenBank/DDBJ whole genome shotgun (WGS) entry which is preliminary data.</text>
</comment>
<evidence type="ECO:0000313" key="2">
    <source>
        <dbReference type="EMBL" id="ENZ82000.1"/>
    </source>
</evidence>
<evidence type="ECO:0000313" key="3">
    <source>
        <dbReference type="Proteomes" id="UP000013063"/>
    </source>
</evidence>
<dbReference type="EMBL" id="APMP01000010">
    <property type="protein sequence ID" value="ENZ82000.1"/>
    <property type="molecule type" value="Genomic_DNA"/>
</dbReference>
<protein>
    <submittedName>
        <fullName evidence="2">Uncharacterized protein</fullName>
    </submittedName>
</protein>
<accession>R0D0H7</accession>
<dbReference type="PATRIC" id="fig|1292034.3.peg.2030"/>
<keyword evidence="3" id="KW-1185">Reference proteome</keyword>
<name>R0D0H7_CAUVI</name>
<organism evidence="2 3">
    <name type="scientific">Caulobacter vibrioides OR37</name>
    <dbReference type="NCBI Taxonomy" id="1292034"/>
    <lineage>
        <taxon>Bacteria</taxon>
        <taxon>Pseudomonadati</taxon>
        <taxon>Pseudomonadota</taxon>
        <taxon>Alphaproteobacteria</taxon>
        <taxon>Caulobacterales</taxon>
        <taxon>Caulobacteraceae</taxon>
        <taxon>Caulobacter</taxon>
    </lineage>
</organism>
<dbReference type="Proteomes" id="UP000013063">
    <property type="component" value="Unassembled WGS sequence"/>
</dbReference>
<reference evidence="2 3" key="1">
    <citation type="journal article" date="2013" name="Genome Announc.">
        <title>Draft Genome Sequence for Caulobacter sp. Strain OR37, a Bacterium Tolerant to Heavy Metals.</title>
        <authorList>
            <person name="Utturkar S.M."/>
            <person name="Bollmann A."/>
            <person name="Brzoska R.M."/>
            <person name="Klingeman D.M."/>
            <person name="Epstein S.E."/>
            <person name="Palumbo A.V."/>
            <person name="Brown S.D."/>
        </authorList>
    </citation>
    <scope>NUCLEOTIDE SEQUENCE [LARGE SCALE GENOMIC DNA]</scope>
    <source>
        <strain evidence="2 3">OR37</strain>
    </source>
</reference>